<dbReference type="PANTHER" id="PTHR33645">
    <property type="entry name" value="AMINOPEPTIDASE (DUF3754)"/>
    <property type="match status" value="1"/>
</dbReference>
<dbReference type="EMBL" id="JAEKJA010000024">
    <property type="protein sequence ID" value="MBJ3778228.1"/>
    <property type="molecule type" value="Genomic_DNA"/>
</dbReference>
<dbReference type="InterPro" id="IPR022227">
    <property type="entry name" value="DUF3754"/>
</dbReference>
<dbReference type="RefSeq" id="WP_198884130.1">
    <property type="nucleotide sequence ID" value="NZ_JAEKJA010000024.1"/>
</dbReference>
<dbReference type="AlphaFoldDB" id="A0A934MI02"/>
<evidence type="ECO:0000313" key="3">
    <source>
        <dbReference type="Proteomes" id="UP000609531"/>
    </source>
</evidence>
<reference evidence="2" key="1">
    <citation type="submission" date="2020-12" db="EMBL/GenBank/DDBJ databases">
        <title>Bacterial taxonomy.</title>
        <authorList>
            <person name="Pan X."/>
        </authorList>
    </citation>
    <scope>NUCLEOTIDE SEQUENCE</scope>
    <source>
        <strain evidence="2">B2012</strain>
    </source>
</reference>
<feature type="transmembrane region" description="Helical" evidence="1">
    <location>
        <begin position="252"/>
        <end position="272"/>
    </location>
</feature>
<evidence type="ECO:0000313" key="2">
    <source>
        <dbReference type="EMBL" id="MBJ3778228.1"/>
    </source>
</evidence>
<keyword evidence="3" id="KW-1185">Reference proteome</keyword>
<organism evidence="2 3">
    <name type="scientific">Acuticoccus mangrovi</name>
    <dbReference type="NCBI Taxonomy" id="2796142"/>
    <lineage>
        <taxon>Bacteria</taxon>
        <taxon>Pseudomonadati</taxon>
        <taxon>Pseudomonadota</taxon>
        <taxon>Alphaproteobacteria</taxon>
        <taxon>Hyphomicrobiales</taxon>
        <taxon>Amorphaceae</taxon>
        <taxon>Acuticoccus</taxon>
    </lineage>
</organism>
<dbReference type="Proteomes" id="UP000609531">
    <property type="component" value="Unassembled WGS sequence"/>
</dbReference>
<dbReference type="PANTHER" id="PTHR33645:SF11">
    <property type="entry name" value="AMINOPEPTIDASE (DUF3754)"/>
    <property type="match status" value="1"/>
</dbReference>
<accession>A0A934MI02</accession>
<evidence type="ECO:0000256" key="1">
    <source>
        <dbReference type="SAM" id="Phobius"/>
    </source>
</evidence>
<keyword evidence="1" id="KW-1133">Transmembrane helix</keyword>
<proteinExistence type="predicted"/>
<comment type="caution">
    <text evidence="2">The sequence shown here is derived from an EMBL/GenBank/DDBJ whole genome shotgun (WGS) entry which is preliminary data.</text>
</comment>
<gene>
    <name evidence="2" type="ORF">JCR33_21185</name>
</gene>
<dbReference type="Pfam" id="PF12576">
    <property type="entry name" value="DUF3754"/>
    <property type="match status" value="1"/>
</dbReference>
<keyword evidence="1" id="KW-0472">Membrane</keyword>
<sequence>MTRAPTAGVRTVSRFIPLTRQAVIASLCKVAERDDTADDFSRLVHLLQRHRSVGYRRLAEEIRSVYLPFNPDRDTLQILPIDAAQKSEREGRLAQLIDHLLERANFSTLTDERLSATLSAQSPYSLRIEVDLKEYDLLQVHIRDPYTRSRTVRRPETGYLLKATYEETIYRRLFMMLKLKSNEDRAREVAAERGISLKAASRHVAKRRRQLPPDTATDLIYVKVFKDMPEHDLQILFPLRIVQFRPFDKMKFFATAGGGTLFGMFSTTGKVLAATNPFAAVGALVGFITLLARQVTTFFNQRTRYMMELAQKLFFHNLANNRAAITLLLDRAEEEDVKEDLITLYFNAGLSVEERSLGARKRAIEEIIVARCGVAVDFELPDALARLEADGVVRREGEVVVFPTLAEAAARYKVLIASDERDEARHLCTAGEEVDAMEA</sequence>
<protein>
    <submittedName>
        <fullName evidence="2">DUF3754 domain-containing protein</fullName>
    </submittedName>
</protein>
<keyword evidence="1" id="KW-0812">Transmembrane</keyword>
<feature type="transmembrane region" description="Helical" evidence="1">
    <location>
        <begin position="278"/>
        <end position="299"/>
    </location>
</feature>
<name>A0A934MI02_9HYPH</name>